<proteinExistence type="inferred from homology"/>
<comment type="similarity">
    <text evidence="2 3">Belongs to the LOG family.</text>
</comment>
<evidence type="ECO:0000256" key="3">
    <source>
        <dbReference type="RuleBase" id="RU363015"/>
    </source>
</evidence>
<name>A0A1T4T9Q7_9HYPH</name>
<dbReference type="NCBIfam" id="TIGR00730">
    <property type="entry name" value="Rossman fold protein, TIGR00730 family"/>
    <property type="match status" value="1"/>
</dbReference>
<evidence type="ECO:0000256" key="1">
    <source>
        <dbReference type="ARBA" id="ARBA00000274"/>
    </source>
</evidence>
<dbReference type="EMBL" id="FUWJ01000014">
    <property type="protein sequence ID" value="SKA36888.1"/>
    <property type="molecule type" value="Genomic_DNA"/>
</dbReference>
<dbReference type="AlphaFoldDB" id="A0A1T4T9Q7"/>
<dbReference type="GO" id="GO:0009691">
    <property type="term" value="P:cytokinin biosynthetic process"/>
    <property type="evidence" value="ECO:0007669"/>
    <property type="project" value="UniProtKB-UniRule"/>
</dbReference>
<dbReference type="EC" id="3.2.2.n1" evidence="3"/>
<dbReference type="GO" id="GO:0005829">
    <property type="term" value="C:cytosol"/>
    <property type="evidence" value="ECO:0007669"/>
    <property type="project" value="TreeGrafter"/>
</dbReference>
<dbReference type="STRING" id="225324.SAMN02745126_05850"/>
<sequence length="202" mass="21609">MNSPPVSDLIPNSICVFCGARFGKEPEARQLATALGQLLAREKVTLVYGGGGVGLMGVLANAALDGGGRVVGVIPQFLLEREAGHPELHETIVVETMHQRKLQMFERADAFVVLPGGIGTLEEFFEVLSWRTLGLHAKPIAILDVGGYWEPLASLLRGVVDGGFAAPTHLDHVVFVNDLKDLLPALAAMPRVAGAEKELDRL</sequence>
<dbReference type="OrthoDB" id="9801098at2"/>
<dbReference type="GO" id="GO:0008714">
    <property type="term" value="F:AMP nucleosidase activity"/>
    <property type="evidence" value="ECO:0007669"/>
    <property type="project" value="UniProtKB-EC"/>
</dbReference>
<dbReference type="PANTHER" id="PTHR31223">
    <property type="entry name" value="LOG FAMILY PROTEIN YJL055W"/>
    <property type="match status" value="1"/>
</dbReference>
<reference evidence="5" key="1">
    <citation type="submission" date="2017-02" db="EMBL/GenBank/DDBJ databases">
        <authorList>
            <person name="Varghese N."/>
            <person name="Submissions S."/>
        </authorList>
    </citation>
    <scope>NUCLEOTIDE SEQUENCE [LARGE SCALE GENOMIC DNA]</scope>
    <source>
        <strain evidence="5">ATCC 27094</strain>
    </source>
</reference>
<evidence type="ECO:0000313" key="5">
    <source>
        <dbReference type="Proteomes" id="UP000190092"/>
    </source>
</evidence>
<comment type="catalytic activity">
    <reaction evidence="1">
        <text>AMP + H2O = D-ribose 5-phosphate + adenine</text>
        <dbReference type="Rhea" id="RHEA:20129"/>
        <dbReference type="ChEBI" id="CHEBI:15377"/>
        <dbReference type="ChEBI" id="CHEBI:16708"/>
        <dbReference type="ChEBI" id="CHEBI:78346"/>
        <dbReference type="ChEBI" id="CHEBI:456215"/>
        <dbReference type="EC" id="3.2.2.4"/>
    </reaction>
</comment>
<keyword evidence="3" id="KW-0203">Cytokinin biosynthesis</keyword>
<evidence type="ECO:0000313" key="4">
    <source>
        <dbReference type="EMBL" id="SKA36888.1"/>
    </source>
</evidence>
<dbReference type="Gene3D" id="3.40.50.450">
    <property type="match status" value="1"/>
</dbReference>
<evidence type="ECO:0000256" key="2">
    <source>
        <dbReference type="ARBA" id="ARBA00006763"/>
    </source>
</evidence>
<organism evidence="4 5">
    <name type="scientific">Enhydrobacter aerosaccus</name>
    <dbReference type="NCBI Taxonomy" id="225324"/>
    <lineage>
        <taxon>Bacteria</taxon>
        <taxon>Pseudomonadati</taxon>
        <taxon>Pseudomonadota</taxon>
        <taxon>Alphaproteobacteria</taxon>
        <taxon>Hyphomicrobiales</taxon>
        <taxon>Enhydrobacter</taxon>
    </lineage>
</organism>
<keyword evidence="3" id="KW-0378">Hydrolase</keyword>
<dbReference type="InterPro" id="IPR005269">
    <property type="entry name" value="LOG"/>
</dbReference>
<dbReference type="Proteomes" id="UP000190092">
    <property type="component" value="Unassembled WGS sequence"/>
</dbReference>
<protein>
    <recommendedName>
        <fullName evidence="3">Cytokinin riboside 5'-monophosphate phosphoribohydrolase</fullName>
        <ecNumber evidence="3">3.2.2.n1</ecNumber>
    </recommendedName>
</protein>
<dbReference type="InterPro" id="IPR031100">
    <property type="entry name" value="LOG_fam"/>
</dbReference>
<dbReference type="SUPFAM" id="SSF102405">
    <property type="entry name" value="MCP/YpsA-like"/>
    <property type="match status" value="1"/>
</dbReference>
<dbReference type="Pfam" id="PF03641">
    <property type="entry name" value="Lysine_decarbox"/>
    <property type="match status" value="1"/>
</dbReference>
<dbReference type="PANTHER" id="PTHR31223:SF70">
    <property type="entry name" value="LOG FAMILY PROTEIN YJL055W"/>
    <property type="match status" value="1"/>
</dbReference>
<dbReference type="RefSeq" id="WP_085937592.1">
    <property type="nucleotide sequence ID" value="NZ_FUWJ01000014.1"/>
</dbReference>
<keyword evidence="5" id="KW-1185">Reference proteome</keyword>
<gene>
    <name evidence="4" type="ORF">SAMN02745126_05850</name>
</gene>
<accession>A0A1T4T9Q7</accession>